<dbReference type="RefSeq" id="WP_139607639.1">
    <property type="nucleotide sequence ID" value="NZ_VDCQ01000105.1"/>
</dbReference>
<dbReference type="Proteomes" id="UP000307943">
    <property type="component" value="Unassembled WGS sequence"/>
</dbReference>
<dbReference type="OrthoDB" id="2526930at2"/>
<protein>
    <submittedName>
        <fullName evidence="5">LacI family transcriptional regulator</fullName>
    </submittedName>
</protein>
<dbReference type="SUPFAM" id="SSF53822">
    <property type="entry name" value="Periplasmic binding protein-like I"/>
    <property type="match status" value="1"/>
</dbReference>
<dbReference type="Pfam" id="PF13377">
    <property type="entry name" value="Peripla_BP_3"/>
    <property type="match status" value="1"/>
</dbReference>
<organism evidence="5 6">
    <name type="scientific">Paenibacillus hemerocallicola</name>
    <dbReference type="NCBI Taxonomy" id="1172614"/>
    <lineage>
        <taxon>Bacteria</taxon>
        <taxon>Bacillati</taxon>
        <taxon>Bacillota</taxon>
        <taxon>Bacilli</taxon>
        <taxon>Bacillales</taxon>
        <taxon>Paenibacillaceae</taxon>
        <taxon>Paenibacillus</taxon>
    </lineage>
</organism>
<sequence length="349" mass="39044">MTRKKSVTLHDLSASLGLSAHTVSKSLRGLPGMSEETRAAVIKAAKQLGYRTKEQERSLAVENIPVFPHIQRRFKLIVTEHTSGKGLAFIHLIMNGLQETLSGYGHSLETVSIPQSFDQGETFDSWAEKNNLFYSDGIFIPPLLGAGREQRLLDLPVPRILLNFPPPSAKVDSVIWDVGTAIRQSVACFLAKGHRRILFIGNTKTHRGFRLRWLSFIEAMAEAGIDTDPAAHLTGTFPSKEEWIEQFSDRLQSTGATAILCAVNYDLAWIYHACSTQGKRIPHDYSLISLENTQNEFLPKLTRPLLPIRETGARGAERMLWRLANPHAPFEHTMLQGNFYEGNTVRSLT</sequence>
<dbReference type="PROSITE" id="PS50932">
    <property type="entry name" value="HTH_LACI_2"/>
    <property type="match status" value="1"/>
</dbReference>
<dbReference type="PANTHER" id="PTHR30146">
    <property type="entry name" value="LACI-RELATED TRANSCRIPTIONAL REPRESSOR"/>
    <property type="match status" value="1"/>
</dbReference>
<keyword evidence="6" id="KW-1185">Reference proteome</keyword>
<evidence type="ECO:0000256" key="2">
    <source>
        <dbReference type="ARBA" id="ARBA00023125"/>
    </source>
</evidence>
<evidence type="ECO:0000313" key="6">
    <source>
        <dbReference type="Proteomes" id="UP000307943"/>
    </source>
</evidence>
<gene>
    <name evidence="5" type="ORF">FE784_38680</name>
</gene>
<dbReference type="AlphaFoldDB" id="A0A5C4SVZ6"/>
<proteinExistence type="predicted"/>
<keyword evidence="2" id="KW-0238">DNA-binding</keyword>
<reference evidence="5 6" key="1">
    <citation type="submission" date="2019-05" db="EMBL/GenBank/DDBJ databases">
        <title>We sequenced the genome of Paenibacillus hemerocallicola KCTC 33185 for further insight into its adaptation and study the phylogeny of Paenibacillus.</title>
        <authorList>
            <person name="Narsing Rao M.P."/>
        </authorList>
    </citation>
    <scope>NUCLEOTIDE SEQUENCE [LARGE SCALE GENOMIC DNA]</scope>
    <source>
        <strain evidence="5 6">KCTC 33185</strain>
    </source>
</reference>
<dbReference type="PANTHER" id="PTHR30146:SF109">
    <property type="entry name" value="HTH-TYPE TRANSCRIPTIONAL REGULATOR GALS"/>
    <property type="match status" value="1"/>
</dbReference>
<evidence type="ECO:0000256" key="3">
    <source>
        <dbReference type="ARBA" id="ARBA00023163"/>
    </source>
</evidence>
<dbReference type="SMART" id="SM00354">
    <property type="entry name" value="HTH_LACI"/>
    <property type="match status" value="1"/>
</dbReference>
<dbReference type="CDD" id="cd01392">
    <property type="entry name" value="HTH_LacI"/>
    <property type="match status" value="1"/>
</dbReference>
<evidence type="ECO:0000259" key="4">
    <source>
        <dbReference type="PROSITE" id="PS50932"/>
    </source>
</evidence>
<dbReference type="Gene3D" id="3.40.50.2300">
    <property type="match status" value="2"/>
</dbReference>
<dbReference type="EMBL" id="VDCQ01000105">
    <property type="protein sequence ID" value="TNJ56915.1"/>
    <property type="molecule type" value="Genomic_DNA"/>
</dbReference>
<comment type="caution">
    <text evidence="5">The sequence shown here is derived from an EMBL/GenBank/DDBJ whole genome shotgun (WGS) entry which is preliminary data.</text>
</comment>
<keyword evidence="3" id="KW-0804">Transcription</keyword>
<evidence type="ECO:0000256" key="1">
    <source>
        <dbReference type="ARBA" id="ARBA00023015"/>
    </source>
</evidence>
<dbReference type="GO" id="GO:0003700">
    <property type="term" value="F:DNA-binding transcription factor activity"/>
    <property type="evidence" value="ECO:0007669"/>
    <property type="project" value="TreeGrafter"/>
</dbReference>
<accession>A0A5C4SVZ6</accession>
<keyword evidence="1" id="KW-0805">Transcription regulation</keyword>
<dbReference type="Gene3D" id="1.10.260.40">
    <property type="entry name" value="lambda repressor-like DNA-binding domains"/>
    <property type="match status" value="1"/>
</dbReference>
<dbReference type="InterPro" id="IPR028082">
    <property type="entry name" value="Peripla_BP_I"/>
</dbReference>
<dbReference type="SUPFAM" id="SSF47413">
    <property type="entry name" value="lambda repressor-like DNA-binding domains"/>
    <property type="match status" value="1"/>
</dbReference>
<feature type="domain" description="HTH lacI-type" evidence="4">
    <location>
        <begin position="7"/>
        <end position="61"/>
    </location>
</feature>
<dbReference type="InterPro" id="IPR046335">
    <property type="entry name" value="LacI/GalR-like_sensor"/>
</dbReference>
<dbReference type="Pfam" id="PF00356">
    <property type="entry name" value="LacI"/>
    <property type="match status" value="1"/>
</dbReference>
<dbReference type="InterPro" id="IPR000843">
    <property type="entry name" value="HTH_LacI"/>
</dbReference>
<name>A0A5C4SVZ6_9BACL</name>
<dbReference type="InterPro" id="IPR010982">
    <property type="entry name" value="Lambda_DNA-bd_dom_sf"/>
</dbReference>
<dbReference type="GO" id="GO:0000976">
    <property type="term" value="F:transcription cis-regulatory region binding"/>
    <property type="evidence" value="ECO:0007669"/>
    <property type="project" value="TreeGrafter"/>
</dbReference>
<evidence type="ECO:0000313" key="5">
    <source>
        <dbReference type="EMBL" id="TNJ56915.1"/>
    </source>
</evidence>